<gene>
    <name evidence="7" type="ORF">BU24DRAFT_269835</name>
</gene>
<name>A0A6A5XGY4_9PLEO</name>
<evidence type="ECO:0000256" key="4">
    <source>
        <dbReference type="ARBA" id="ARBA00023002"/>
    </source>
</evidence>
<sequence>MQLSCLLFLPVLLSSITALPTNPHVDQSSPLSSQLNATAIALNALNEASHAELALFQSRLSNISEEVDALADFPSNSTSPAERAQVACQVAELLFQNVTTKEDPTYDSEREINWSQTCWLPAACFVKPQNGLEVAIALKLTAHIKSKFAVRSGGHNPNAGFGSVDETGLLIDLQRLQTMDLTPEGKLNVGAGARWTSIYDFLDSHGLGAVGARKNDIGVSGFLLGGGMSFFPNLYGLGADNVENFRVVLANSTIVNANATSNQDLFRALKGGASNFGVVIEFQIATHNIQNIWFSMDIYSPEDYEHIIDTTIQVQAAMEDDPKLGFFVNVNPEGILVGKFYAEWSPLPAAFRGFNTIVPIQTFAPETNGTLKDLVSALDAISMVAKREPHVVGYGVDLDLYTDIHEQYLGLLNSSNASSAALSYTIQPIGSACVEAGRERGGNSLGLELAPQTWLGILVEWTSDADDISAHNMVNSMGANVKAIAESRNTLLEYQFMNDASYVQQPIRSYGSESFKAMQAASAAYDPEEVFQKLQNSGFLLSRS</sequence>
<dbReference type="InterPro" id="IPR006094">
    <property type="entry name" value="Oxid_FAD_bind_N"/>
</dbReference>
<proteinExistence type="inferred from homology"/>
<dbReference type="AlphaFoldDB" id="A0A6A5XGY4"/>
<evidence type="ECO:0000256" key="5">
    <source>
        <dbReference type="SAM" id="SignalP"/>
    </source>
</evidence>
<organism evidence="7 8">
    <name type="scientific">Aaosphaeria arxii CBS 175.79</name>
    <dbReference type="NCBI Taxonomy" id="1450172"/>
    <lineage>
        <taxon>Eukaryota</taxon>
        <taxon>Fungi</taxon>
        <taxon>Dikarya</taxon>
        <taxon>Ascomycota</taxon>
        <taxon>Pezizomycotina</taxon>
        <taxon>Dothideomycetes</taxon>
        <taxon>Pleosporomycetidae</taxon>
        <taxon>Pleosporales</taxon>
        <taxon>Pleosporales incertae sedis</taxon>
        <taxon>Aaosphaeria</taxon>
    </lineage>
</organism>
<accession>A0A6A5XGY4</accession>
<dbReference type="InterPro" id="IPR016169">
    <property type="entry name" value="FAD-bd_PCMH_sub2"/>
</dbReference>
<evidence type="ECO:0000313" key="7">
    <source>
        <dbReference type="EMBL" id="KAF2012097.1"/>
    </source>
</evidence>
<protein>
    <submittedName>
        <fullName evidence="7">FAD-binding domain-containing protein</fullName>
    </submittedName>
</protein>
<dbReference type="PROSITE" id="PS51387">
    <property type="entry name" value="FAD_PCMH"/>
    <property type="match status" value="1"/>
</dbReference>
<dbReference type="Proteomes" id="UP000799778">
    <property type="component" value="Unassembled WGS sequence"/>
</dbReference>
<keyword evidence="8" id="KW-1185">Reference proteome</keyword>
<evidence type="ECO:0000256" key="3">
    <source>
        <dbReference type="ARBA" id="ARBA00022827"/>
    </source>
</evidence>
<keyword evidence="2" id="KW-0285">Flavoprotein</keyword>
<feature type="signal peptide" evidence="5">
    <location>
        <begin position="1"/>
        <end position="18"/>
    </location>
</feature>
<feature type="domain" description="FAD-binding PCMH-type" evidence="6">
    <location>
        <begin position="118"/>
        <end position="289"/>
    </location>
</feature>
<dbReference type="GO" id="GO:0071949">
    <property type="term" value="F:FAD binding"/>
    <property type="evidence" value="ECO:0007669"/>
    <property type="project" value="InterPro"/>
</dbReference>
<dbReference type="InterPro" id="IPR016166">
    <property type="entry name" value="FAD-bd_PCMH"/>
</dbReference>
<feature type="chain" id="PRO_5025561186" evidence="5">
    <location>
        <begin position="19"/>
        <end position="544"/>
    </location>
</feature>
<dbReference type="PANTHER" id="PTHR42973:SF54">
    <property type="entry name" value="FAD-BINDING PCMH-TYPE DOMAIN-CONTAINING PROTEIN"/>
    <property type="match status" value="1"/>
</dbReference>
<dbReference type="Gene3D" id="3.30.465.10">
    <property type="match status" value="1"/>
</dbReference>
<dbReference type="PANTHER" id="PTHR42973">
    <property type="entry name" value="BINDING OXIDOREDUCTASE, PUTATIVE (AFU_ORTHOLOGUE AFUA_1G17690)-RELATED"/>
    <property type="match status" value="1"/>
</dbReference>
<dbReference type="RefSeq" id="XP_033380436.1">
    <property type="nucleotide sequence ID" value="XM_033522578.1"/>
</dbReference>
<dbReference type="InterPro" id="IPR036318">
    <property type="entry name" value="FAD-bd_PCMH-like_sf"/>
</dbReference>
<evidence type="ECO:0000256" key="2">
    <source>
        <dbReference type="ARBA" id="ARBA00022630"/>
    </source>
</evidence>
<dbReference type="GO" id="GO:0016491">
    <property type="term" value="F:oxidoreductase activity"/>
    <property type="evidence" value="ECO:0007669"/>
    <property type="project" value="UniProtKB-KW"/>
</dbReference>
<dbReference type="Pfam" id="PF01565">
    <property type="entry name" value="FAD_binding_4"/>
    <property type="match status" value="1"/>
</dbReference>
<dbReference type="GeneID" id="54279975"/>
<keyword evidence="5" id="KW-0732">Signal</keyword>
<dbReference type="InterPro" id="IPR050416">
    <property type="entry name" value="FAD-linked_Oxidoreductase"/>
</dbReference>
<evidence type="ECO:0000259" key="6">
    <source>
        <dbReference type="PROSITE" id="PS51387"/>
    </source>
</evidence>
<keyword evidence="4" id="KW-0560">Oxidoreductase</keyword>
<dbReference type="SUPFAM" id="SSF56176">
    <property type="entry name" value="FAD-binding/transporter-associated domain-like"/>
    <property type="match status" value="1"/>
</dbReference>
<evidence type="ECO:0000313" key="8">
    <source>
        <dbReference type="Proteomes" id="UP000799778"/>
    </source>
</evidence>
<keyword evidence="3" id="KW-0274">FAD</keyword>
<reference evidence="7" key="1">
    <citation type="journal article" date="2020" name="Stud. Mycol.">
        <title>101 Dothideomycetes genomes: a test case for predicting lifestyles and emergence of pathogens.</title>
        <authorList>
            <person name="Haridas S."/>
            <person name="Albert R."/>
            <person name="Binder M."/>
            <person name="Bloem J."/>
            <person name="Labutti K."/>
            <person name="Salamov A."/>
            <person name="Andreopoulos B."/>
            <person name="Baker S."/>
            <person name="Barry K."/>
            <person name="Bills G."/>
            <person name="Bluhm B."/>
            <person name="Cannon C."/>
            <person name="Castanera R."/>
            <person name="Culley D."/>
            <person name="Daum C."/>
            <person name="Ezra D."/>
            <person name="Gonzalez J."/>
            <person name="Henrissat B."/>
            <person name="Kuo A."/>
            <person name="Liang C."/>
            <person name="Lipzen A."/>
            <person name="Lutzoni F."/>
            <person name="Magnuson J."/>
            <person name="Mondo S."/>
            <person name="Nolan M."/>
            <person name="Ohm R."/>
            <person name="Pangilinan J."/>
            <person name="Park H.-J."/>
            <person name="Ramirez L."/>
            <person name="Alfaro M."/>
            <person name="Sun H."/>
            <person name="Tritt A."/>
            <person name="Yoshinaga Y."/>
            <person name="Zwiers L.-H."/>
            <person name="Turgeon B."/>
            <person name="Goodwin S."/>
            <person name="Spatafora J."/>
            <person name="Crous P."/>
            <person name="Grigoriev I."/>
        </authorList>
    </citation>
    <scope>NUCLEOTIDE SEQUENCE</scope>
    <source>
        <strain evidence="7">CBS 175.79</strain>
    </source>
</reference>
<dbReference type="OrthoDB" id="2151789at2759"/>
<dbReference type="EMBL" id="ML978073">
    <property type="protein sequence ID" value="KAF2012097.1"/>
    <property type="molecule type" value="Genomic_DNA"/>
</dbReference>
<evidence type="ECO:0000256" key="1">
    <source>
        <dbReference type="ARBA" id="ARBA00005466"/>
    </source>
</evidence>
<comment type="similarity">
    <text evidence="1">Belongs to the oxygen-dependent FAD-linked oxidoreductase family.</text>
</comment>